<name>A0A2C9M4B4_BIOGL</name>
<dbReference type="VEuPathDB" id="VectorBase:BGLB038362"/>
<dbReference type="STRING" id="6526.A0A2C9M4B4"/>
<evidence type="ECO:0000313" key="1">
    <source>
        <dbReference type="EnsemblMetazoa" id="BGLB038362-PA"/>
    </source>
</evidence>
<reference evidence="1" key="1">
    <citation type="submission" date="2020-05" db="UniProtKB">
        <authorList>
            <consortium name="EnsemblMetazoa"/>
        </authorList>
    </citation>
    <scope>IDENTIFICATION</scope>
    <source>
        <strain evidence="1">BB02</strain>
    </source>
</reference>
<dbReference type="Proteomes" id="UP000076420">
    <property type="component" value="Unassembled WGS sequence"/>
</dbReference>
<dbReference type="InterPro" id="IPR029058">
    <property type="entry name" value="AB_hydrolase_fold"/>
</dbReference>
<dbReference type="Gene3D" id="3.40.50.1820">
    <property type="entry name" value="alpha/beta hydrolase"/>
    <property type="match status" value="1"/>
</dbReference>
<dbReference type="VEuPathDB" id="VectorBase:BGLAX_041655"/>
<proteinExistence type="predicted"/>
<dbReference type="PANTHER" id="PTHR33428:SF14">
    <property type="entry name" value="CARBOXYLESTERASE TYPE B DOMAIN-CONTAINING PROTEIN"/>
    <property type="match status" value="1"/>
</dbReference>
<dbReference type="AlphaFoldDB" id="A0A2C9M4B4"/>
<accession>A0A2C9M4B4</accession>
<protein>
    <submittedName>
        <fullName evidence="1">Uncharacterized protein</fullName>
    </submittedName>
</protein>
<dbReference type="EnsemblMetazoa" id="BGLB038362-RA">
    <property type="protein sequence ID" value="BGLB038362-PA"/>
    <property type="gene ID" value="BGLB038362"/>
</dbReference>
<dbReference type="OrthoDB" id="2093222at2759"/>
<dbReference type="KEGG" id="bgt:106056471"/>
<dbReference type="SUPFAM" id="SSF53474">
    <property type="entry name" value="alpha/beta-Hydrolases"/>
    <property type="match status" value="1"/>
</dbReference>
<dbReference type="PANTHER" id="PTHR33428">
    <property type="entry name" value="CHLOROPHYLLASE-2, CHLOROPLASTIC"/>
    <property type="match status" value="1"/>
</dbReference>
<evidence type="ECO:0000313" key="2">
    <source>
        <dbReference type="Proteomes" id="UP000076420"/>
    </source>
</evidence>
<organism evidence="1 2">
    <name type="scientific">Biomphalaria glabrata</name>
    <name type="common">Bloodfluke planorb</name>
    <name type="synonym">Freshwater snail</name>
    <dbReference type="NCBI Taxonomy" id="6526"/>
    <lineage>
        <taxon>Eukaryota</taxon>
        <taxon>Metazoa</taxon>
        <taxon>Spiralia</taxon>
        <taxon>Lophotrochozoa</taxon>
        <taxon>Mollusca</taxon>
        <taxon>Gastropoda</taxon>
        <taxon>Heterobranchia</taxon>
        <taxon>Euthyneura</taxon>
        <taxon>Panpulmonata</taxon>
        <taxon>Hygrophila</taxon>
        <taxon>Lymnaeoidea</taxon>
        <taxon>Planorbidae</taxon>
        <taxon>Biomphalaria</taxon>
    </lineage>
</organism>
<dbReference type="Pfam" id="PF07224">
    <property type="entry name" value="Chlorophyllase"/>
    <property type="match status" value="1"/>
</dbReference>
<gene>
    <name evidence="1" type="primary">106056471</name>
</gene>
<sequence length="319" mass="36077">MYRKMTTFQFRITGLIFALVNSGVLSFKQRQLAVSPFTPGQFPINSIVVDPKDDKSPLHSTVFYPEVIGTFIPIYFIGGLYGHVLSEDYSDFLTEVASHGFIVIGMDPNSPLLDRYQMQESREKKLDLYLQQMKWLAEHTGNKTTSVADWSRPVLMCQSAGCDDTLEMIHQNTSIAKASVFIDPVSVHSLDMKIIPSKIAVLTYMAELSEAFPYCCIAGMGWNKIYELMTCIKVRMEVKKFGHCDLLDHAAWALCHDTKICRTTDDSRLQEYRSFTTGIVVAFLQWTVFGISDMAKYVTQPALMPLTLKDFAFDITCST</sequence>
<dbReference type="InterPro" id="IPR017395">
    <property type="entry name" value="Chlorophyllase-like"/>
</dbReference>